<reference evidence="1" key="1">
    <citation type="journal article" date="2013" name="Genetics">
        <title>The draft genome and transcriptome of Panagrellus redivivus are shaped by the harsh demands of a free-living lifestyle.</title>
        <authorList>
            <person name="Srinivasan J."/>
            <person name="Dillman A.R."/>
            <person name="Macchietto M.G."/>
            <person name="Heikkinen L."/>
            <person name="Lakso M."/>
            <person name="Fracchia K.M."/>
            <person name="Antoshechkin I."/>
            <person name="Mortazavi A."/>
            <person name="Wong G."/>
            <person name="Sternberg P.W."/>
        </authorList>
    </citation>
    <scope>NUCLEOTIDE SEQUENCE [LARGE SCALE GENOMIC DNA]</scope>
    <source>
        <strain evidence="1">MT8872</strain>
    </source>
</reference>
<evidence type="ECO:0000313" key="1">
    <source>
        <dbReference type="Proteomes" id="UP000492821"/>
    </source>
</evidence>
<dbReference type="Proteomes" id="UP000492821">
    <property type="component" value="Unassembled WGS sequence"/>
</dbReference>
<keyword evidence="1" id="KW-1185">Reference proteome</keyword>
<dbReference type="AlphaFoldDB" id="A0A7E4VVI4"/>
<evidence type="ECO:0000313" key="2">
    <source>
        <dbReference type="WBParaSite" id="Pan_g3788.t2"/>
    </source>
</evidence>
<protein>
    <submittedName>
        <fullName evidence="2">EAL domain-containing protein</fullName>
    </submittedName>
</protein>
<organism evidence="1 2">
    <name type="scientific">Panagrellus redivivus</name>
    <name type="common">Microworm</name>
    <dbReference type="NCBI Taxonomy" id="6233"/>
    <lineage>
        <taxon>Eukaryota</taxon>
        <taxon>Metazoa</taxon>
        <taxon>Ecdysozoa</taxon>
        <taxon>Nematoda</taxon>
        <taxon>Chromadorea</taxon>
        <taxon>Rhabditida</taxon>
        <taxon>Tylenchina</taxon>
        <taxon>Panagrolaimomorpha</taxon>
        <taxon>Panagrolaimoidea</taxon>
        <taxon>Panagrolaimidae</taxon>
        <taxon>Panagrellus</taxon>
    </lineage>
</organism>
<sequence length="231" mass="26973">MEELLPKSDLPLNFKKRTVALTPPDVLNSLSKIFTDITKHCPFRPDVYKSLYITDDLYDFDEACDSVFWNQLFYTLLYQFELIRYILDGHAFFLALHDAALNTFDIFDKKKNIYVKDTLVINCEQFRDYDKLIPLISGSYTKLVLSGSITWDQAKLLMHKGVKQIIIDAKLDISPTQYDEFAEFVLRRAHGFDFKFVYKHQESFGKTLEQKLDAACKQNVTFFIVLGVIYI</sequence>
<proteinExistence type="predicted"/>
<reference evidence="2" key="2">
    <citation type="submission" date="2020-10" db="UniProtKB">
        <authorList>
            <consortium name="WormBaseParasite"/>
        </authorList>
    </citation>
    <scope>IDENTIFICATION</scope>
</reference>
<accession>A0A7E4VVI4</accession>
<dbReference type="WBParaSite" id="Pan_g3788.t2">
    <property type="protein sequence ID" value="Pan_g3788.t2"/>
    <property type="gene ID" value="Pan_g3788"/>
</dbReference>
<name>A0A7E4VVI4_PANRE</name>